<dbReference type="InterPro" id="IPR000182">
    <property type="entry name" value="GNAT_dom"/>
</dbReference>
<dbReference type="Proteomes" id="UP001596109">
    <property type="component" value="Unassembled WGS sequence"/>
</dbReference>
<gene>
    <name evidence="2" type="ORF">ACFPRA_00780</name>
</gene>
<dbReference type="Pfam" id="PF00583">
    <property type="entry name" value="Acetyltransf_1"/>
    <property type="match status" value="1"/>
</dbReference>
<dbReference type="PROSITE" id="PS51186">
    <property type="entry name" value="GNAT"/>
    <property type="match status" value="1"/>
</dbReference>
<protein>
    <submittedName>
        <fullName evidence="2">GNAT family N-acetyltransferase</fullName>
    </submittedName>
</protein>
<dbReference type="InterPro" id="IPR016181">
    <property type="entry name" value="Acyl_CoA_acyltransferase"/>
</dbReference>
<dbReference type="EMBL" id="JBHSNO010000001">
    <property type="protein sequence ID" value="MFC5587441.1"/>
    <property type="molecule type" value="Genomic_DNA"/>
</dbReference>
<accession>A0ABW0TDD5</accession>
<comment type="caution">
    <text evidence="2">The sequence shown here is derived from an EMBL/GenBank/DDBJ whole genome shotgun (WGS) entry which is preliminary data.</text>
</comment>
<proteinExistence type="predicted"/>
<dbReference type="Gene3D" id="3.40.630.30">
    <property type="match status" value="1"/>
</dbReference>
<name>A0ABW0TDD5_9BACL</name>
<sequence length="156" mass="17663">MELHKYCETFKSAIEHYTLTEDQLYFTDTPKEAIALAAEDPDRHPILAIKDGLLVTFFVLHSNEGVKPYSNNEQAILVRTFSTCFYHLGKGYGTEALSALPQYLKTNYSGINEIILAVNYRNEVAQGLYKKCGFIDTGLRSMGKKGELIVMSHRFD</sequence>
<organism evidence="2 3">
    <name type="scientific">Sporosarcina soli</name>
    <dbReference type="NCBI Taxonomy" id="334736"/>
    <lineage>
        <taxon>Bacteria</taxon>
        <taxon>Bacillati</taxon>
        <taxon>Bacillota</taxon>
        <taxon>Bacilli</taxon>
        <taxon>Bacillales</taxon>
        <taxon>Caryophanaceae</taxon>
        <taxon>Sporosarcina</taxon>
    </lineage>
</organism>
<dbReference type="RefSeq" id="WP_381429453.1">
    <property type="nucleotide sequence ID" value="NZ_JBHSNO010000001.1"/>
</dbReference>
<evidence type="ECO:0000313" key="2">
    <source>
        <dbReference type="EMBL" id="MFC5587441.1"/>
    </source>
</evidence>
<evidence type="ECO:0000259" key="1">
    <source>
        <dbReference type="PROSITE" id="PS51186"/>
    </source>
</evidence>
<reference evidence="3" key="1">
    <citation type="journal article" date="2019" name="Int. J. Syst. Evol. Microbiol.">
        <title>The Global Catalogue of Microorganisms (GCM) 10K type strain sequencing project: providing services to taxonomists for standard genome sequencing and annotation.</title>
        <authorList>
            <consortium name="The Broad Institute Genomics Platform"/>
            <consortium name="The Broad Institute Genome Sequencing Center for Infectious Disease"/>
            <person name="Wu L."/>
            <person name="Ma J."/>
        </authorList>
    </citation>
    <scope>NUCLEOTIDE SEQUENCE [LARGE SCALE GENOMIC DNA]</scope>
    <source>
        <strain evidence="3">CGMCC 4.1434</strain>
    </source>
</reference>
<evidence type="ECO:0000313" key="3">
    <source>
        <dbReference type="Proteomes" id="UP001596109"/>
    </source>
</evidence>
<keyword evidence="3" id="KW-1185">Reference proteome</keyword>
<dbReference type="SUPFAM" id="SSF55729">
    <property type="entry name" value="Acyl-CoA N-acyltransferases (Nat)"/>
    <property type="match status" value="1"/>
</dbReference>
<feature type="domain" description="N-acetyltransferase" evidence="1">
    <location>
        <begin position="1"/>
        <end position="156"/>
    </location>
</feature>